<evidence type="ECO:0000256" key="5">
    <source>
        <dbReference type="RuleBase" id="RU362028"/>
    </source>
</evidence>
<comment type="similarity">
    <text evidence="2 5">Belongs to the pseudouridine synthase RluA family.</text>
</comment>
<dbReference type="InterPro" id="IPR006224">
    <property type="entry name" value="PsdUridine_synth_RluA-like_CS"/>
</dbReference>
<sequence length="287" mass="32309">MKLSWTLQEEIVLKDFLKQQGVSRRLFKTFKEEPQLVTLNQQPAPLWHIGKNGDCLEVELPQEEAGAYMDAEPLELPIVFEDEHVLVLDKQPGVAVIPSMNQPSGTIANGLLWHYRNQGLTYTVHILTRLDRDTSGLMLVAKHRYAHTLLAADQKQGKIQRSYVALVEGRMTESSGTINKPIGRKEGSIIEREVRSDGQDAVTHFRQQTSFAAHTLVEIKLATGRTHQIRVHMASLGHPLAGDTLYGGSTDVIDRQALHSQQLRFVHPFTKRVLNFHSSIPADFLIE</sequence>
<reference evidence="7 9" key="1">
    <citation type="submission" date="2014-07" db="EMBL/GenBank/DDBJ databases">
        <title>Complete genome sequence of a moderately halophilic bacterium Terribacillus aidingensis MP602, isolated from Cryptomeria fortunei in Tianmu mountain in China.</title>
        <authorList>
            <person name="Wang Y."/>
            <person name="Lu P."/>
            <person name="Zhang L."/>
        </authorList>
    </citation>
    <scope>NUCLEOTIDE SEQUENCE [LARGE SCALE GENOMIC DNA]</scope>
    <source>
        <strain evidence="7 9">MP602</strain>
    </source>
</reference>
<reference evidence="8 10" key="2">
    <citation type="submission" date="2016-10" db="EMBL/GenBank/DDBJ databases">
        <authorList>
            <person name="Varghese N."/>
            <person name="Submissions S."/>
        </authorList>
    </citation>
    <scope>NUCLEOTIDE SEQUENCE [LARGE SCALE GENOMIC DNA]</scope>
    <source>
        <strain evidence="8 10">DSM 21619</strain>
    </source>
</reference>
<dbReference type="EMBL" id="FOCD01000001">
    <property type="protein sequence ID" value="SEM88334.1"/>
    <property type="molecule type" value="Genomic_DNA"/>
</dbReference>
<dbReference type="InterPro" id="IPR020103">
    <property type="entry name" value="PsdUridine_synth_cat_dom_sf"/>
</dbReference>
<dbReference type="Pfam" id="PF00849">
    <property type="entry name" value="PseudoU_synth_2"/>
    <property type="match status" value="1"/>
</dbReference>
<proteinExistence type="inferred from homology"/>
<comment type="function">
    <text evidence="5">Responsible for synthesis of pseudouridine from uracil.</text>
</comment>
<dbReference type="AlphaFoldDB" id="A0A075LI67"/>
<evidence type="ECO:0000313" key="9">
    <source>
        <dbReference type="Proteomes" id="UP000027980"/>
    </source>
</evidence>
<feature type="active site" evidence="4">
    <location>
        <position position="131"/>
    </location>
</feature>
<dbReference type="NCBIfam" id="TIGR00005">
    <property type="entry name" value="rluA_subfam"/>
    <property type="match status" value="1"/>
</dbReference>
<protein>
    <recommendedName>
        <fullName evidence="5">Pseudouridine synthase</fullName>
        <ecNumber evidence="5">5.4.99.-</ecNumber>
    </recommendedName>
</protein>
<evidence type="ECO:0000313" key="10">
    <source>
        <dbReference type="Proteomes" id="UP000199735"/>
    </source>
</evidence>
<dbReference type="GO" id="GO:0009982">
    <property type="term" value="F:pseudouridine synthase activity"/>
    <property type="evidence" value="ECO:0007669"/>
    <property type="project" value="InterPro"/>
</dbReference>
<evidence type="ECO:0000313" key="7">
    <source>
        <dbReference type="EMBL" id="AIF66089.1"/>
    </source>
</evidence>
<accession>A0A075LI67</accession>
<dbReference type="EMBL" id="CP008876">
    <property type="protein sequence ID" value="AIF66089.1"/>
    <property type="molecule type" value="Genomic_DNA"/>
</dbReference>
<keyword evidence="3 5" id="KW-0413">Isomerase</keyword>
<dbReference type="PROSITE" id="PS01129">
    <property type="entry name" value="PSI_RLU"/>
    <property type="match status" value="1"/>
</dbReference>
<dbReference type="OrthoDB" id="9807829at2"/>
<dbReference type="FunFam" id="3.30.2350.10:FF:000005">
    <property type="entry name" value="Pseudouridine synthase"/>
    <property type="match status" value="1"/>
</dbReference>
<dbReference type="KEGG" id="tap:GZ22_05210"/>
<dbReference type="GeneID" id="34221582"/>
<dbReference type="Proteomes" id="UP000199735">
    <property type="component" value="Unassembled WGS sequence"/>
</dbReference>
<evidence type="ECO:0000313" key="8">
    <source>
        <dbReference type="EMBL" id="SEM88334.1"/>
    </source>
</evidence>
<evidence type="ECO:0000256" key="4">
    <source>
        <dbReference type="PIRSR" id="PIRSR606225-1"/>
    </source>
</evidence>
<evidence type="ECO:0000256" key="3">
    <source>
        <dbReference type="ARBA" id="ARBA00023235"/>
    </source>
</evidence>
<gene>
    <name evidence="7" type="ORF">GZ22_05210</name>
    <name evidence="8" type="ORF">SAMN04489762_1300</name>
</gene>
<dbReference type="GO" id="GO:0140098">
    <property type="term" value="F:catalytic activity, acting on RNA"/>
    <property type="evidence" value="ECO:0007669"/>
    <property type="project" value="UniProtKB-ARBA"/>
</dbReference>
<dbReference type="PANTHER" id="PTHR21600:SF35">
    <property type="entry name" value="PSEUDOURIDINE SYNTHASE"/>
    <property type="match status" value="1"/>
</dbReference>
<dbReference type="EC" id="5.4.99.-" evidence="5"/>
<dbReference type="Gene3D" id="3.30.2350.10">
    <property type="entry name" value="Pseudouridine synthase"/>
    <property type="match status" value="1"/>
</dbReference>
<accession>A0AAX2EDV2</accession>
<feature type="domain" description="Pseudouridine synthase RsuA/RluA-like" evidence="6">
    <location>
        <begin position="84"/>
        <end position="235"/>
    </location>
</feature>
<evidence type="ECO:0000256" key="2">
    <source>
        <dbReference type="ARBA" id="ARBA00010876"/>
    </source>
</evidence>
<dbReference type="GO" id="GO:0003723">
    <property type="term" value="F:RNA binding"/>
    <property type="evidence" value="ECO:0007669"/>
    <property type="project" value="InterPro"/>
</dbReference>
<dbReference type="CDD" id="cd02869">
    <property type="entry name" value="PseudoU_synth_RluA_like"/>
    <property type="match status" value="1"/>
</dbReference>
<dbReference type="SUPFAM" id="SSF55120">
    <property type="entry name" value="Pseudouridine synthase"/>
    <property type="match status" value="1"/>
</dbReference>
<dbReference type="InterPro" id="IPR050188">
    <property type="entry name" value="RluA_PseudoU_synthase"/>
</dbReference>
<dbReference type="PANTHER" id="PTHR21600">
    <property type="entry name" value="MITOCHONDRIAL RNA PSEUDOURIDINE SYNTHASE"/>
    <property type="match status" value="1"/>
</dbReference>
<dbReference type="InterPro" id="IPR006145">
    <property type="entry name" value="PsdUridine_synth_RsuA/RluA"/>
</dbReference>
<name>A0A075LI67_9BACI</name>
<evidence type="ECO:0000256" key="1">
    <source>
        <dbReference type="ARBA" id="ARBA00000073"/>
    </source>
</evidence>
<dbReference type="HOGENOM" id="CLU_016902_8_2_9"/>
<dbReference type="RefSeq" id="WP_038559405.1">
    <property type="nucleotide sequence ID" value="NZ_CP008876.1"/>
</dbReference>
<evidence type="ECO:0000259" key="6">
    <source>
        <dbReference type="Pfam" id="PF00849"/>
    </source>
</evidence>
<dbReference type="GO" id="GO:0000455">
    <property type="term" value="P:enzyme-directed rRNA pseudouridine synthesis"/>
    <property type="evidence" value="ECO:0007669"/>
    <property type="project" value="TreeGrafter"/>
</dbReference>
<organism evidence="7 9">
    <name type="scientific">Terribacillus saccharophilus</name>
    <dbReference type="NCBI Taxonomy" id="361277"/>
    <lineage>
        <taxon>Bacteria</taxon>
        <taxon>Bacillati</taxon>
        <taxon>Bacillota</taxon>
        <taxon>Bacilli</taxon>
        <taxon>Bacillales</taxon>
        <taxon>Bacillaceae</taxon>
        <taxon>Terribacillus</taxon>
    </lineage>
</organism>
<dbReference type="InterPro" id="IPR006225">
    <property type="entry name" value="PsdUridine_synth_RluC/D"/>
</dbReference>
<dbReference type="Proteomes" id="UP000027980">
    <property type="component" value="Chromosome"/>
</dbReference>
<comment type="catalytic activity">
    <reaction evidence="1 5">
        <text>a uridine in RNA = a pseudouridine in RNA</text>
        <dbReference type="Rhea" id="RHEA:48348"/>
        <dbReference type="Rhea" id="RHEA-COMP:12068"/>
        <dbReference type="Rhea" id="RHEA-COMP:12069"/>
        <dbReference type="ChEBI" id="CHEBI:65314"/>
        <dbReference type="ChEBI" id="CHEBI:65315"/>
    </reaction>
</comment>